<name>A0AAQ4FBD5_AMBAM</name>
<gene>
    <name evidence="1" type="ORF">V5799_009571</name>
</gene>
<evidence type="ECO:0000313" key="1">
    <source>
        <dbReference type="EMBL" id="KAK8784071.1"/>
    </source>
</evidence>
<dbReference type="EMBL" id="JARKHS020004887">
    <property type="protein sequence ID" value="KAK8784071.1"/>
    <property type="molecule type" value="Genomic_DNA"/>
</dbReference>
<accession>A0AAQ4FBD5</accession>
<dbReference type="AlphaFoldDB" id="A0AAQ4FBD5"/>
<proteinExistence type="predicted"/>
<keyword evidence="2" id="KW-1185">Reference proteome</keyword>
<sequence>MLATAVGVATGFTLKRCGCDVMSDVSQPAFKDVLGVALKVARKRNIANETRKALAQVDPETVHDIAKRFSQCQEEPLSMYNLLGEQLIQKISRSLRCSSLLKMFARRVP</sequence>
<organism evidence="1 2">
    <name type="scientific">Amblyomma americanum</name>
    <name type="common">Lone star tick</name>
    <dbReference type="NCBI Taxonomy" id="6943"/>
    <lineage>
        <taxon>Eukaryota</taxon>
        <taxon>Metazoa</taxon>
        <taxon>Ecdysozoa</taxon>
        <taxon>Arthropoda</taxon>
        <taxon>Chelicerata</taxon>
        <taxon>Arachnida</taxon>
        <taxon>Acari</taxon>
        <taxon>Parasitiformes</taxon>
        <taxon>Ixodida</taxon>
        <taxon>Ixodoidea</taxon>
        <taxon>Ixodidae</taxon>
        <taxon>Amblyomminae</taxon>
        <taxon>Amblyomma</taxon>
    </lineage>
</organism>
<dbReference type="Proteomes" id="UP001321473">
    <property type="component" value="Unassembled WGS sequence"/>
</dbReference>
<reference evidence="1 2" key="1">
    <citation type="journal article" date="2023" name="Arcadia Sci">
        <title>De novo assembly of a long-read Amblyomma americanum tick genome.</title>
        <authorList>
            <person name="Chou S."/>
            <person name="Poskanzer K.E."/>
            <person name="Rollins M."/>
            <person name="Thuy-Boun P.S."/>
        </authorList>
    </citation>
    <scope>NUCLEOTIDE SEQUENCE [LARGE SCALE GENOMIC DNA]</scope>
    <source>
        <strain evidence="1">F_SG_1</strain>
        <tissue evidence="1">Salivary glands</tissue>
    </source>
</reference>
<comment type="caution">
    <text evidence="1">The sequence shown here is derived from an EMBL/GenBank/DDBJ whole genome shotgun (WGS) entry which is preliminary data.</text>
</comment>
<protein>
    <submittedName>
        <fullName evidence="1">Uncharacterized protein</fullName>
    </submittedName>
</protein>
<evidence type="ECO:0000313" key="2">
    <source>
        <dbReference type="Proteomes" id="UP001321473"/>
    </source>
</evidence>